<gene>
    <name evidence="1" type="ORF">BKM31_43830</name>
</gene>
<accession>A0A1V0ABD2</accession>
<dbReference type="OrthoDB" id="4196808at2"/>
<evidence type="ECO:0000313" key="2">
    <source>
        <dbReference type="Proteomes" id="UP000190797"/>
    </source>
</evidence>
<evidence type="ECO:0000313" key="1">
    <source>
        <dbReference type="EMBL" id="AQZ67479.1"/>
    </source>
</evidence>
<reference evidence="2" key="1">
    <citation type="journal article" date="2017" name="Med. Chem. Commun.">
        <title>Nonomuraea sp. ATCC 55076 harbours the largest actinomycete chromosome to date and the kistamicin biosynthetic gene cluster.</title>
        <authorList>
            <person name="Nazari B."/>
            <person name="Forneris C.C."/>
            <person name="Gibson M.I."/>
            <person name="Moon K."/>
            <person name="Schramma K.R."/>
            <person name="Seyedsayamdost M.R."/>
        </authorList>
    </citation>
    <scope>NUCLEOTIDE SEQUENCE [LARGE SCALE GENOMIC DNA]</scope>
    <source>
        <strain evidence="2">ATCC 55076</strain>
    </source>
</reference>
<dbReference type="KEGG" id="noa:BKM31_43830"/>
<name>A0A1V0ABD2_9ACTN</name>
<keyword evidence="2" id="KW-1185">Reference proteome</keyword>
<dbReference type="RefSeq" id="WP_080043785.1">
    <property type="nucleotide sequence ID" value="NZ_CP017717.1"/>
</dbReference>
<dbReference type="Proteomes" id="UP000190797">
    <property type="component" value="Chromosome"/>
</dbReference>
<dbReference type="EMBL" id="CP017717">
    <property type="protein sequence ID" value="AQZ67479.1"/>
    <property type="molecule type" value="Genomic_DNA"/>
</dbReference>
<dbReference type="AlphaFoldDB" id="A0A1V0ABD2"/>
<protein>
    <submittedName>
        <fullName evidence="1">Uncharacterized protein</fullName>
    </submittedName>
</protein>
<organism evidence="1 2">
    <name type="scientific">[Actinomadura] parvosata subsp. kistnae</name>
    <dbReference type="NCBI Taxonomy" id="1909395"/>
    <lineage>
        <taxon>Bacteria</taxon>
        <taxon>Bacillati</taxon>
        <taxon>Actinomycetota</taxon>
        <taxon>Actinomycetes</taxon>
        <taxon>Streptosporangiales</taxon>
        <taxon>Streptosporangiaceae</taxon>
        <taxon>Nonomuraea</taxon>
    </lineage>
</organism>
<sequence>MAEKGTLLPVDLELARSDQVVLGLPFVRAYRTGCALPVEVAVRQDGLDAGDFLDLHMMTVYATPRLRVRAGEPLPDRLLRWGVRYADGTKLTTLDERGFPPAGPLLLLSPAGDVMTGTLHSGVRLWLWPLPPPEPFELAVEWPLGGIGLTIVEFDGAAITAAAQRSTPYWP</sequence>
<proteinExistence type="predicted"/>